<evidence type="ECO:0000256" key="1">
    <source>
        <dbReference type="SAM" id="MobiDB-lite"/>
    </source>
</evidence>
<dbReference type="Proteomes" id="UP000229315">
    <property type="component" value="Unassembled WGS sequence"/>
</dbReference>
<feature type="compositionally biased region" description="Acidic residues" evidence="1">
    <location>
        <begin position="408"/>
        <end position="418"/>
    </location>
</feature>
<feature type="region of interest" description="Disordered" evidence="1">
    <location>
        <begin position="395"/>
        <end position="491"/>
    </location>
</feature>
<evidence type="ECO:0000313" key="2">
    <source>
        <dbReference type="EMBL" id="PIR85294.1"/>
    </source>
</evidence>
<evidence type="ECO:0000313" key="3">
    <source>
        <dbReference type="Proteomes" id="UP000229315"/>
    </source>
</evidence>
<gene>
    <name evidence="2" type="ORF">COU15_01380</name>
</gene>
<accession>A0A2H0UFU7</accession>
<reference evidence="3" key="1">
    <citation type="submission" date="2017-09" db="EMBL/GenBank/DDBJ databases">
        <title>Depth-based differentiation of microbial function through sediment-hosted aquifers and enrichment of novel symbionts in the deep terrestrial subsurface.</title>
        <authorList>
            <person name="Probst A.J."/>
            <person name="Ladd B."/>
            <person name="Jarett J.K."/>
            <person name="Geller-Mcgrath D.E."/>
            <person name="Sieber C.M.K."/>
            <person name="Emerson J.B."/>
            <person name="Anantharaman K."/>
            <person name="Thomas B.C."/>
            <person name="Malmstrom R."/>
            <person name="Stieglmeier M."/>
            <person name="Klingl A."/>
            <person name="Woyke T."/>
            <person name="Ryan C.M."/>
            <person name="Banfield J.F."/>
        </authorList>
    </citation>
    <scope>NUCLEOTIDE SEQUENCE [LARGE SCALE GENOMIC DNA]</scope>
</reference>
<proteinExistence type="predicted"/>
<sequence length="491" mass="55152">MNWEEDITYLGNTALKGAQVKFGVKNNDRLRHMCVLGKATHARSEMLTSIALQDIARNTPVVLIDAEGEASRMLVERLTPEQVKRLIFLDPAEAEYPYSFNIVSDIKKLPEEEQAQRLSDVLCSVYKVSPSAFVLHTASLISKKETATILTFFSLISEARARADFFAGDAPAQETFEASLQKETSLTELVMENGKYIAKDTLMRNIFGQPDSKFSLVEHSEDGGAQIVVVDVSRVRMYPTRITPLVRAWIEEARIAGHITKTPVSVLVQDCLRYLGEEEIERSFSDQDIALTVADASFNENDKEKREKALSRCGSIASFASPSSDRSLIERAFYPYVDPEELQDVEEGEMLIALTIDAVRTKPFFAQALQLPPKQNVSYQDVILASREKFSRSQSEVDQLLRFKPSVDDDEDDDDDESGSFSETFRSIFNPPPQKDAPNNIPAQTQPSPAPNKQPSPDTQNETQKNEPEEIPEDDLKQMLFVQPHRQPRPA</sequence>
<dbReference type="EMBL" id="PFBH01000008">
    <property type="protein sequence ID" value="PIR85294.1"/>
    <property type="molecule type" value="Genomic_DNA"/>
</dbReference>
<protein>
    <recommendedName>
        <fullName evidence="4">Type IV secretion system coupling protein TraD DNA-binding domain-containing protein</fullName>
    </recommendedName>
</protein>
<evidence type="ECO:0008006" key="4">
    <source>
        <dbReference type="Google" id="ProtNLM"/>
    </source>
</evidence>
<organism evidence="2 3">
    <name type="scientific">Candidatus Kaiserbacteria bacterium CG10_big_fil_rev_8_21_14_0_10_45_20</name>
    <dbReference type="NCBI Taxonomy" id="1974607"/>
    <lineage>
        <taxon>Bacteria</taxon>
        <taxon>Candidatus Kaiseribacteriota</taxon>
    </lineage>
</organism>
<name>A0A2H0UFU7_9BACT</name>
<dbReference type="AlphaFoldDB" id="A0A2H0UFU7"/>
<comment type="caution">
    <text evidence="2">The sequence shown here is derived from an EMBL/GenBank/DDBJ whole genome shotgun (WGS) entry which is preliminary data.</text>
</comment>